<dbReference type="Proteomes" id="UP000567922">
    <property type="component" value="Unassembled WGS sequence"/>
</dbReference>
<dbReference type="OrthoDB" id="4516955at2"/>
<dbReference type="NCBIfam" id="TIGR00996">
    <property type="entry name" value="Mtu_fam_mce"/>
    <property type="match status" value="1"/>
</dbReference>
<feature type="domain" description="Mammalian cell entry C-terminal" evidence="2">
    <location>
        <begin position="119"/>
        <end position="296"/>
    </location>
</feature>
<evidence type="ECO:0000259" key="2">
    <source>
        <dbReference type="Pfam" id="PF11887"/>
    </source>
</evidence>
<dbReference type="PANTHER" id="PTHR33371">
    <property type="entry name" value="INTERMEMBRANE PHOSPHOLIPID TRANSPORT SYSTEM BINDING PROTEIN MLAD-RELATED"/>
    <property type="match status" value="1"/>
</dbReference>
<comment type="caution">
    <text evidence="3">The sequence shown here is derived from an EMBL/GenBank/DDBJ whole genome shotgun (WGS) entry which is preliminary data.</text>
</comment>
<dbReference type="InterPro" id="IPR003399">
    <property type="entry name" value="Mce/MlaD"/>
</dbReference>
<feature type="domain" description="Mce/MlaD" evidence="1">
    <location>
        <begin position="40"/>
        <end position="113"/>
    </location>
</feature>
<evidence type="ECO:0000313" key="4">
    <source>
        <dbReference type="Proteomes" id="UP000567922"/>
    </source>
</evidence>
<proteinExistence type="predicted"/>
<name>A0A839RQQ3_9ACTN</name>
<dbReference type="InterPro" id="IPR024516">
    <property type="entry name" value="Mce_C"/>
</dbReference>
<accession>A0A839RQQ3</accession>
<sequence length="422" mass="44204">MRAIPFASHFSRKRAIVAGIAVCVVLIAAIAVQLSRGDRTEIAALFPSTTGLYVGDDVRVLGVTVGKVDEIEPHDGATRVTMSIDPEVMVPADAYAAIIAQSLVSGRFIQLGPVYTGGTPLEDGAEIPLERTTVPVEWDDIKTELSSLAGALGPVDDDTDGSFSRVISTAAENLDGNGAELNRALSELSQSMATLADGRHDLFASVRNLHRFVAALSGANDQIVQFGGRLASVSDVLASSSDALGGALDDLDIAIGDVHGFVSDNRAALAESVDQLAHTTEVLESKRPEIERVLHSGPTSLTNFYQIYNPAQGTLTGAIALNNFANPVNFLCGSVEGLQANQSDHSANLCVQYLAPILNSLALNYPPLLLNPATGVQAFPEQIQYSTPELAGRVPAEPPAAPAPAPNQVPRDLASLLMPGGN</sequence>
<keyword evidence="4" id="KW-1185">Reference proteome</keyword>
<gene>
    <name evidence="3" type="ORF">FHU29_003781</name>
</gene>
<organism evidence="3 4">
    <name type="scientific">Hoyosella altamirensis</name>
    <dbReference type="NCBI Taxonomy" id="616997"/>
    <lineage>
        <taxon>Bacteria</taxon>
        <taxon>Bacillati</taxon>
        <taxon>Actinomycetota</taxon>
        <taxon>Actinomycetes</taxon>
        <taxon>Mycobacteriales</taxon>
        <taxon>Hoyosellaceae</taxon>
        <taxon>Hoyosella</taxon>
    </lineage>
</organism>
<dbReference type="RefSeq" id="WP_064441841.1">
    <property type="nucleotide sequence ID" value="NZ_BDDI01000016.1"/>
</dbReference>
<dbReference type="InterPro" id="IPR052336">
    <property type="entry name" value="MlaD_Phospholipid_Transporter"/>
</dbReference>
<dbReference type="AlphaFoldDB" id="A0A839RQQ3"/>
<evidence type="ECO:0000313" key="3">
    <source>
        <dbReference type="EMBL" id="MBB3039312.1"/>
    </source>
</evidence>
<dbReference type="Pfam" id="PF11887">
    <property type="entry name" value="Mce4_CUP1"/>
    <property type="match status" value="1"/>
</dbReference>
<evidence type="ECO:0000259" key="1">
    <source>
        <dbReference type="Pfam" id="PF02470"/>
    </source>
</evidence>
<dbReference type="PANTHER" id="PTHR33371:SF4">
    <property type="entry name" value="INTERMEMBRANE PHOSPHOLIPID TRANSPORT SYSTEM BINDING PROTEIN MLAD"/>
    <property type="match status" value="1"/>
</dbReference>
<dbReference type="GO" id="GO:0005576">
    <property type="term" value="C:extracellular region"/>
    <property type="evidence" value="ECO:0007669"/>
    <property type="project" value="TreeGrafter"/>
</dbReference>
<protein>
    <submittedName>
        <fullName evidence="3">Phospholipid/cholesterol/gamma-HCH transport system substrate-binding protein</fullName>
    </submittedName>
</protein>
<dbReference type="EMBL" id="JACHWS010000003">
    <property type="protein sequence ID" value="MBB3039312.1"/>
    <property type="molecule type" value="Genomic_DNA"/>
</dbReference>
<reference evidence="3 4" key="1">
    <citation type="submission" date="2020-08" db="EMBL/GenBank/DDBJ databases">
        <title>Sequencing the genomes of 1000 actinobacteria strains.</title>
        <authorList>
            <person name="Klenk H.-P."/>
        </authorList>
    </citation>
    <scope>NUCLEOTIDE SEQUENCE [LARGE SCALE GENOMIC DNA]</scope>
    <source>
        <strain evidence="3 4">DSM 45258</strain>
    </source>
</reference>
<dbReference type="Pfam" id="PF02470">
    <property type="entry name" value="MlaD"/>
    <property type="match status" value="1"/>
</dbReference>
<dbReference type="InterPro" id="IPR005693">
    <property type="entry name" value="Mce"/>
</dbReference>